<keyword evidence="2" id="KW-1185">Reference proteome</keyword>
<accession>A0ABY7EQB5</accession>
<organism evidence="1 2">
    <name type="scientific">Mya arenaria</name>
    <name type="common">Soft-shell clam</name>
    <dbReference type="NCBI Taxonomy" id="6604"/>
    <lineage>
        <taxon>Eukaryota</taxon>
        <taxon>Metazoa</taxon>
        <taxon>Spiralia</taxon>
        <taxon>Lophotrochozoa</taxon>
        <taxon>Mollusca</taxon>
        <taxon>Bivalvia</taxon>
        <taxon>Autobranchia</taxon>
        <taxon>Heteroconchia</taxon>
        <taxon>Euheterodonta</taxon>
        <taxon>Imparidentia</taxon>
        <taxon>Neoheterodontei</taxon>
        <taxon>Myida</taxon>
        <taxon>Myoidea</taxon>
        <taxon>Myidae</taxon>
        <taxon>Mya</taxon>
    </lineage>
</organism>
<feature type="non-terminal residue" evidence="1">
    <location>
        <position position="174"/>
    </location>
</feature>
<evidence type="ECO:0000313" key="2">
    <source>
        <dbReference type="Proteomes" id="UP001164746"/>
    </source>
</evidence>
<reference evidence="1" key="1">
    <citation type="submission" date="2022-11" db="EMBL/GenBank/DDBJ databases">
        <title>Centuries of genome instability and evolution in soft-shell clam transmissible cancer (bioRxiv).</title>
        <authorList>
            <person name="Hart S.F.M."/>
            <person name="Yonemitsu M.A."/>
            <person name="Giersch R.M."/>
            <person name="Beal B.F."/>
            <person name="Arriagada G."/>
            <person name="Davis B.W."/>
            <person name="Ostrander E.A."/>
            <person name="Goff S.P."/>
            <person name="Metzger M.J."/>
        </authorList>
    </citation>
    <scope>NUCLEOTIDE SEQUENCE</scope>
    <source>
        <strain evidence="1">MELC-2E11</strain>
        <tissue evidence="1">Siphon/mantle</tissue>
    </source>
</reference>
<dbReference type="EMBL" id="CP111019">
    <property type="protein sequence ID" value="WAR12060.1"/>
    <property type="molecule type" value="Genomic_DNA"/>
</dbReference>
<proteinExistence type="predicted"/>
<sequence>MKKSISDSSSAWINTLTLASGGDWSLHVTANLQPRRDTGNINYSPKADISPIVRLRRGCNHTITIPVSDVDGDIVKCRRASQWHNKLDECASICSAIHDSWLDNNNCVLTYMATTNGWYAVALQVEDYANATDAFPLSSIPVQFLINVYDSQNNSCLKPIHFVSPTFPDMSCLA</sequence>
<dbReference type="Proteomes" id="UP001164746">
    <property type="component" value="Chromosome 8"/>
</dbReference>
<protein>
    <submittedName>
        <fullName evidence="1">Uncharacterized protein</fullName>
    </submittedName>
</protein>
<gene>
    <name evidence="1" type="ORF">MAR_026240</name>
</gene>
<name>A0ABY7EQB5_MYAAR</name>
<evidence type="ECO:0000313" key="1">
    <source>
        <dbReference type="EMBL" id="WAR12060.1"/>
    </source>
</evidence>